<keyword evidence="2" id="KW-0324">Glycolysis</keyword>
<dbReference type="AlphaFoldDB" id="T1AAT5"/>
<dbReference type="EMBL" id="AUZZ01004304">
    <property type="protein sequence ID" value="EQD54117.1"/>
    <property type="molecule type" value="Genomic_DNA"/>
</dbReference>
<dbReference type="Pfam" id="PF00121">
    <property type="entry name" value="TIM"/>
    <property type="match status" value="1"/>
</dbReference>
<keyword evidence="1" id="KW-0963">Cytoplasm</keyword>
<organism evidence="5">
    <name type="scientific">mine drainage metagenome</name>
    <dbReference type="NCBI Taxonomy" id="410659"/>
    <lineage>
        <taxon>unclassified sequences</taxon>
        <taxon>metagenomes</taxon>
        <taxon>ecological metagenomes</taxon>
    </lineage>
</organism>
<evidence type="ECO:0000313" key="5">
    <source>
        <dbReference type="EMBL" id="EQD54117.1"/>
    </source>
</evidence>
<dbReference type="InterPro" id="IPR022891">
    <property type="entry name" value="Triosephosphate_isomerase_arc"/>
</dbReference>
<evidence type="ECO:0000256" key="1">
    <source>
        <dbReference type="ARBA" id="ARBA00022490"/>
    </source>
</evidence>
<dbReference type="GO" id="GO:0006094">
    <property type="term" value="P:gluconeogenesis"/>
    <property type="evidence" value="ECO:0007669"/>
    <property type="project" value="InterPro"/>
</dbReference>
<dbReference type="SUPFAM" id="SSF51351">
    <property type="entry name" value="Triosephosphate isomerase (TIM)"/>
    <property type="match status" value="1"/>
</dbReference>
<evidence type="ECO:0000256" key="4">
    <source>
        <dbReference type="SAM" id="MobiDB-lite"/>
    </source>
</evidence>
<protein>
    <submittedName>
        <fullName evidence="5">Triosephosphate isomerase</fullName>
        <ecNumber evidence="5">5.3.1.1</ecNumber>
    </submittedName>
</protein>
<dbReference type="GO" id="GO:0006096">
    <property type="term" value="P:glycolytic process"/>
    <property type="evidence" value="ECO:0007669"/>
    <property type="project" value="UniProtKB-KW"/>
</dbReference>
<comment type="caution">
    <text evidence="5">The sequence shown here is derived from an EMBL/GenBank/DDBJ whole genome shotgun (WGS) entry which is preliminary data.</text>
</comment>
<reference evidence="5" key="2">
    <citation type="journal article" date="2014" name="ISME J.">
        <title>Microbial stratification in low pH oxic and suboxic macroscopic growths along an acid mine drainage.</title>
        <authorList>
            <person name="Mendez-Garcia C."/>
            <person name="Mesa V."/>
            <person name="Sprenger R.R."/>
            <person name="Richter M."/>
            <person name="Diez M.S."/>
            <person name="Solano J."/>
            <person name="Bargiela R."/>
            <person name="Golyshina O.V."/>
            <person name="Manteca A."/>
            <person name="Ramos J.L."/>
            <person name="Gallego J.R."/>
            <person name="Llorente I."/>
            <person name="Martins Dos Santos V.A."/>
            <person name="Jensen O.N."/>
            <person name="Pelaez A.I."/>
            <person name="Sanchez J."/>
            <person name="Ferrer M."/>
        </authorList>
    </citation>
    <scope>NUCLEOTIDE SEQUENCE</scope>
</reference>
<evidence type="ECO:0000256" key="3">
    <source>
        <dbReference type="ARBA" id="ARBA00023235"/>
    </source>
</evidence>
<evidence type="ECO:0000256" key="2">
    <source>
        <dbReference type="ARBA" id="ARBA00023152"/>
    </source>
</evidence>
<dbReference type="GO" id="GO:0004807">
    <property type="term" value="F:triose-phosphate isomerase activity"/>
    <property type="evidence" value="ECO:0007669"/>
    <property type="project" value="UniProtKB-EC"/>
</dbReference>
<dbReference type="InterPro" id="IPR000652">
    <property type="entry name" value="Triosephosphate_isomerase"/>
</dbReference>
<dbReference type="EC" id="5.3.1.1" evidence="5"/>
<dbReference type="NCBIfam" id="NF003302">
    <property type="entry name" value="PRK04302.1"/>
    <property type="match status" value="1"/>
</dbReference>
<dbReference type="HAMAP" id="MF_00147_A">
    <property type="entry name" value="TIM_A"/>
    <property type="match status" value="1"/>
</dbReference>
<proteinExistence type="inferred from homology"/>
<dbReference type="PROSITE" id="PS51440">
    <property type="entry name" value="TIM_2"/>
    <property type="match status" value="1"/>
</dbReference>
<feature type="region of interest" description="Disordered" evidence="4">
    <location>
        <begin position="1"/>
        <end position="25"/>
    </location>
</feature>
<dbReference type="InterPro" id="IPR035990">
    <property type="entry name" value="TIM_sf"/>
</dbReference>
<sequence length="247" mass="25422">MTGTSTRSAPGRSGPGPLRRIEPGPLGRPLLLVNLKTYPSALGLGAERIARTLEELGRAAGVPVAVAPAAPDLSRLTAQLRLPVLAQHVDPVEPGPRTGFVPPEAVAAAGGRGSLVNHSEHPLSPAGARETALRLNRLGLVAVVCARDVAAARRLARVHPPYLAIEPPDLIGGDRSVSTARPEIILAVVRAVAAISPDTVVLCGAGVHTRLDVERARELGAQGILVASAVTRAPSVRDAIAELLAGF</sequence>
<accession>T1AAT5</accession>
<reference evidence="5" key="1">
    <citation type="submission" date="2013-08" db="EMBL/GenBank/DDBJ databases">
        <authorList>
            <person name="Mendez C."/>
            <person name="Richter M."/>
            <person name="Ferrer M."/>
            <person name="Sanchez J."/>
        </authorList>
    </citation>
    <scope>NUCLEOTIDE SEQUENCE</scope>
</reference>
<dbReference type="Gene3D" id="3.20.20.70">
    <property type="entry name" value="Aldolase class I"/>
    <property type="match status" value="1"/>
</dbReference>
<keyword evidence="3 5" id="KW-0413">Isomerase</keyword>
<gene>
    <name evidence="5" type="ORF">B2A_06121</name>
</gene>
<name>T1AAT5_9ZZZZ</name>
<dbReference type="InterPro" id="IPR013785">
    <property type="entry name" value="Aldolase_TIM"/>
</dbReference>